<evidence type="ECO:0000259" key="2">
    <source>
        <dbReference type="Pfam" id="PF21922"/>
    </source>
</evidence>
<dbReference type="GO" id="GO:0071972">
    <property type="term" value="F:peptidoglycan L,D-transpeptidase activity"/>
    <property type="evidence" value="ECO:0007669"/>
    <property type="project" value="TreeGrafter"/>
</dbReference>
<dbReference type="RefSeq" id="WP_025774350.1">
    <property type="nucleotide sequence ID" value="NZ_DF238840.1"/>
</dbReference>
<keyword evidence="3" id="KW-0132">Cell division</keyword>
<dbReference type="InterPro" id="IPR001460">
    <property type="entry name" value="PCN-bd_Tpept"/>
</dbReference>
<dbReference type="Proteomes" id="UP000063718">
    <property type="component" value="Unassembled WGS sequence"/>
</dbReference>
<dbReference type="PANTHER" id="PTHR30627">
    <property type="entry name" value="PEPTIDOGLYCAN D,D-TRANSPEPTIDASE"/>
    <property type="match status" value="1"/>
</dbReference>
<dbReference type="Gene3D" id="3.90.1310.10">
    <property type="entry name" value="Penicillin-binding protein 2a (Domain 2)"/>
    <property type="match status" value="1"/>
</dbReference>
<dbReference type="Gene3D" id="3.40.710.10">
    <property type="entry name" value="DD-peptidase/beta-lactamase superfamily"/>
    <property type="match status" value="1"/>
</dbReference>
<feature type="domain" description="Penicillin-binding protein transpeptidase" evidence="1">
    <location>
        <begin position="154"/>
        <end position="455"/>
    </location>
</feature>
<proteinExistence type="predicted"/>
<keyword evidence="3" id="KW-0131">Cell cycle</keyword>
<dbReference type="EMBL" id="DF238840">
    <property type="protein sequence ID" value="GAF26641.1"/>
    <property type="molecule type" value="Genomic_DNA"/>
</dbReference>
<dbReference type="InterPro" id="IPR054120">
    <property type="entry name" value="PBPA_dimer"/>
</dbReference>
<dbReference type="GO" id="GO:0005886">
    <property type="term" value="C:plasma membrane"/>
    <property type="evidence" value="ECO:0007669"/>
    <property type="project" value="TreeGrafter"/>
</dbReference>
<dbReference type="Pfam" id="PF00905">
    <property type="entry name" value="Transpeptidase"/>
    <property type="match status" value="1"/>
</dbReference>
<dbReference type="GO" id="GO:0071555">
    <property type="term" value="P:cell wall organization"/>
    <property type="evidence" value="ECO:0007669"/>
    <property type="project" value="TreeGrafter"/>
</dbReference>
<reference evidence="3" key="1">
    <citation type="journal article" date="2014" name="Gene">
        <title>Genome-guided analysis of transformation efficiency and carbon dioxide assimilation by Moorella thermoacetica Y72.</title>
        <authorList>
            <person name="Tsukahara K."/>
            <person name="Kita A."/>
            <person name="Nakashimada Y."/>
            <person name="Hoshino T."/>
            <person name="Murakami K."/>
        </authorList>
    </citation>
    <scope>NUCLEOTIDE SEQUENCE [LARGE SCALE GENOMIC DNA]</scope>
    <source>
        <strain evidence="3">Y72</strain>
    </source>
</reference>
<protein>
    <submittedName>
        <fullName evidence="3">Cell division protein FtsI/penicillin-binding protein 2</fullName>
    </submittedName>
</protein>
<dbReference type="Pfam" id="PF21922">
    <property type="entry name" value="PBP_dimer_2"/>
    <property type="match status" value="1"/>
</dbReference>
<evidence type="ECO:0000313" key="3">
    <source>
        <dbReference type="EMBL" id="GAF26641.1"/>
    </source>
</evidence>
<evidence type="ECO:0000259" key="1">
    <source>
        <dbReference type="Pfam" id="PF00905"/>
    </source>
</evidence>
<accession>A0A0S6UC43</accession>
<organism evidence="3">
    <name type="scientific">Moorella thermoacetica Y72</name>
    <dbReference type="NCBI Taxonomy" id="1325331"/>
    <lineage>
        <taxon>Bacteria</taxon>
        <taxon>Bacillati</taxon>
        <taxon>Bacillota</taxon>
        <taxon>Clostridia</taxon>
        <taxon>Neomoorellales</taxon>
        <taxon>Neomoorellaceae</taxon>
        <taxon>Neomoorella</taxon>
    </lineage>
</organism>
<dbReference type="AlphaFoldDB" id="A0A0S6UC43"/>
<dbReference type="InterPro" id="IPR012338">
    <property type="entry name" value="Beta-lactam/transpept-like"/>
</dbReference>
<dbReference type="SUPFAM" id="SSF56601">
    <property type="entry name" value="beta-lactamase/transpeptidase-like"/>
    <property type="match status" value="1"/>
</dbReference>
<sequence length="461" mass="48791">MRGEVRRLAMVTGAIFLALVLYLTYIQAVAGERLYLNPLNPRLALVEQQTVRGTIYDRAGRVLARTVTVDGQFRREYPYGRAAAPVVGYVSGRFGSSGLEASRDGELLGLLGWQRFFNEGLRLAGKQARGNDLTLTLDADLQRRATDLLAGRRGAVVALDPRTGAVLVLASSPTFDPNHLEEEWPRINDPSSGSPLLNRAVQGLYPPGSVMKLVTATAALEADPAVLQRQFYCPGYLEVQGWKLTCPRAHGHLNFQEAMMYSCNVTFATLALEAGADKFKATADLYGFNKPLDFDLPVKESRVPEHLDANALAESSIGQGAVLATPLQMALVTAAVANRGIIMQPYLVARITSPGGQTLWQAQPRPLQVVAGAGVVDAIKDAMVATVKGGTATAAAIPGIQVAAKTGSAQNPGGLAHAWLVAMAPAQDPAIVVAVVVENAGAGGVAAAPIAREIMAAALRR</sequence>
<feature type="domain" description="Penicillin binding protein A dimerisation" evidence="2">
    <location>
        <begin position="52"/>
        <end position="132"/>
    </location>
</feature>
<dbReference type="PANTHER" id="PTHR30627:SF24">
    <property type="entry name" value="PENICILLIN-BINDING PROTEIN 4B"/>
    <property type="match status" value="1"/>
</dbReference>
<dbReference type="GO" id="GO:0008658">
    <property type="term" value="F:penicillin binding"/>
    <property type="evidence" value="ECO:0007669"/>
    <property type="project" value="InterPro"/>
</dbReference>
<dbReference type="InterPro" id="IPR050515">
    <property type="entry name" value="Beta-lactam/transpept"/>
</dbReference>
<gene>
    <name evidence="3" type="ORF">MTY_1981</name>
</gene>
<dbReference type="GO" id="GO:0051301">
    <property type="term" value="P:cell division"/>
    <property type="evidence" value="ECO:0007669"/>
    <property type="project" value="UniProtKB-KW"/>
</dbReference>
<name>A0A0S6UC43_NEOTH</name>